<dbReference type="PANTHER" id="PTHR43586:SF8">
    <property type="entry name" value="CYSTEINE DESULFURASE 1, CHLOROPLASTIC"/>
    <property type="match status" value="1"/>
</dbReference>
<keyword evidence="11" id="KW-1185">Reference proteome</keyword>
<dbReference type="GO" id="GO:0030170">
    <property type="term" value="F:pyridoxal phosphate binding"/>
    <property type="evidence" value="ECO:0007669"/>
    <property type="project" value="UniProtKB-UniRule"/>
</dbReference>
<dbReference type="SUPFAM" id="SSF53383">
    <property type="entry name" value="PLP-dependent transferases"/>
    <property type="match status" value="1"/>
</dbReference>
<dbReference type="GO" id="GO:0006534">
    <property type="term" value="P:cysteine metabolic process"/>
    <property type="evidence" value="ECO:0007669"/>
    <property type="project" value="UniProtKB-UniRule"/>
</dbReference>
<evidence type="ECO:0000256" key="6">
    <source>
        <dbReference type="ARBA" id="ARBA00050776"/>
    </source>
</evidence>
<keyword evidence="5 8" id="KW-0663">Pyridoxal phosphate</keyword>
<name>A0A7Z0PG60_9FUSO</name>
<evidence type="ECO:0000256" key="5">
    <source>
        <dbReference type="ARBA" id="ARBA00022898"/>
    </source>
</evidence>
<feature type="domain" description="Aminotransferase class V" evidence="9">
    <location>
        <begin position="17"/>
        <end position="387"/>
    </location>
</feature>
<comment type="similarity">
    <text evidence="2 8">Belongs to the class-V pyridoxal-phosphate-dependent aminotransferase family. Csd subfamily.</text>
</comment>
<protein>
    <recommendedName>
        <fullName evidence="3 8">Cysteine desulfurase</fullName>
        <ecNumber evidence="3 8">2.8.1.7</ecNumber>
    </recommendedName>
</protein>
<gene>
    <name evidence="10" type="primary">sufS</name>
    <name evidence="10" type="ORF">HP397_04970</name>
</gene>
<comment type="function">
    <text evidence="8">Catalyzes the removal of elemental sulfur and selenium atoms from L-cysteine, L-cystine, L-selenocysteine, and L-selenocystine to produce L-alanine.</text>
</comment>
<evidence type="ECO:0000256" key="3">
    <source>
        <dbReference type="ARBA" id="ARBA00012239"/>
    </source>
</evidence>
<comment type="caution">
    <text evidence="10">The sequence shown here is derived from an EMBL/GenBank/DDBJ whole genome shotgun (WGS) entry which is preliminary data.</text>
</comment>
<dbReference type="Gene3D" id="3.90.1150.10">
    <property type="entry name" value="Aspartate Aminotransferase, domain 1"/>
    <property type="match status" value="1"/>
</dbReference>
<proteinExistence type="inferred from homology"/>
<dbReference type="PROSITE" id="PS00595">
    <property type="entry name" value="AA_TRANSFER_CLASS_5"/>
    <property type="match status" value="1"/>
</dbReference>
<dbReference type="InterPro" id="IPR010970">
    <property type="entry name" value="Cys_dSase_SufS"/>
</dbReference>
<dbReference type="Proteomes" id="UP000526184">
    <property type="component" value="Unassembled WGS sequence"/>
</dbReference>
<dbReference type="InterPro" id="IPR015424">
    <property type="entry name" value="PyrdxlP-dep_Trfase"/>
</dbReference>
<evidence type="ECO:0000313" key="11">
    <source>
        <dbReference type="Proteomes" id="UP000526184"/>
    </source>
</evidence>
<comment type="catalytic activity">
    <reaction evidence="6 8">
        <text>(sulfur carrier)-H + L-cysteine = (sulfur carrier)-SH + L-alanine</text>
        <dbReference type="Rhea" id="RHEA:43892"/>
        <dbReference type="Rhea" id="RHEA-COMP:14737"/>
        <dbReference type="Rhea" id="RHEA-COMP:14739"/>
        <dbReference type="ChEBI" id="CHEBI:29917"/>
        <dbReference type="ChEBI" id="CHEBI:35235"/>
        <dbReference type="ChEBI" id="CHEBI:57972"/>
        <dbReference type="ChEBI" id="CHEBI:64428"/>
        <dbReference type="EC" id="2.8.1.7"/>
    </reaction>
</comment>
<dbReference type="EC" id="2.8.1.7" evidence="3 8"/>
<evidence type="ECO:0000256" key="1">
    <source>
        <dbReference type="ARBA" id="ARBA00001933"/>
    </source>
</evidence>
<accession>A0A7Z0PG60</accession>
<dbReference type="Pfam" id="PF00266">
    <property type="entry name" value="Aminotran_5"/>
    <property type="match status" value="1"/>
</dbReference>
<dbReference type="InterPro" id="IPR015422">
    <property type="entry name" value="PyrdxlP-dep_Trfase_small"/>
</dbReference>
<evidence type="ECO:0000256" key="7">
    <source>
        <dbReference type="RuleBase" id="RU004504"/>
    </source>
</evidence>
<evidence type="ECO:0000256" key="2">
    <source>
        <dbReference type="ARBA" id="ARBA00010447"/>
    </source>
</evidence>
<sequence length="401" mass="45539">MDEIKKEFPIFNKRDMVYLDNAATSQKPQEVIDSVYNYYLETNGNAGRGSHELSMINQAIMESTRKKVASFIGVSDEKNIVFTKGSTEGLNIIAFGYALDNLEEGDEIVLGISNHHANIVPWQEIARIKKLRIRYLYLDEFGNLDIKQLSYIFNKNTKIISISTVVNTTGVIQKFKDIIEISHRYNVKVVLDCAQSIMHFKHEFEKWDVDFAVFSGHKIFSAQGVGVLYGKKQLLEKTRPLIYGGDMVEYVTESSATYKDVPHKFEGGTQNVAAISTLTKSIEYMEKIGYDRIKKIEDKLTMYATFAINTLDFIETYYTENVEKVGIIAFNVKGVHSHDTAFILDNKGVAVRSGQHCTAPLLSYMGINSCCRMSLGIYNDEKDVDRLIEGLLEVKRIFLDK</sequence>
<dbReference type="PANTHER" id="PTHR43586">
    <property type="entry name" value="CYSTEINE DESULFURASE"/>
    <property type="match status" value="1"/>
</dbReference>
<evidence type="ECO:0000313" key="10">
    <source>
        <dbReference type="EMBL" id="NYV28156.1"/>
    </source>
</evidence>
<evidence type="ECO:0000259" key="9">
    <source>
        <dbReference type="Pfam" id="PF00266"/>
    </source>
</evidence>
<dbReference type="GO" id="GO:0031071">
    <property type="term" value="F:cysteine desulfurase activity"/>
    <property type="evidence" value="ECO:0007669"/>
    <property type="project" value="UniProtKB-UniRule"/>
</dbReference>
<evidence type="ECO:0000256" key="4">
    <source>
        <dbReference type="ARBA" id="ARBA00022679"/>
    </source>
</evidence>
<dbReference type="InterPro" id="IPR000192">
    <property type="entry name" value="Aminotrans_V_dom"/>
</dbReference>
<reference evidence="10 11" key="1">
    <citation type="submission" date="2020-05" db="EMBL/GenBank/DDBJ databases">
        <title>Streptobacillus felis strain LHL191014123.</title>
        <authorList>
            <person name="Fawzy A."/>
            <person name="Rau J."/>
            <person name="Risse K."/>
            <person name="Schauerte N."/>
            <person name="Geiger C."/>
            <person name="Blom J."/>
            <person name="Imirzalioglu C."/>
            <person name="Falgenhauer J."/>
            <person name="Bach A."/>
            <person name="Herden C."/>
            <person name="Eisenberg T."/>
        </authorList>
    </citation>
    <scope>NUCLEOTIDE SEQUENCE [LARGE SCALE GENOMIC DNA]</scope>
    <source>
        <strain evidence="10 11">LHL191014123</strain>
    </source>
</reference>
<dbReference type="InterPro" id="IPR015421">
    <property type="entry name" value="PyrdxlP-dep_Trfase_major"/>
</dbReference>
<dbReference type="RefSeq" id="WP_180136215.1">
    <property type="nucleotide sequence ID" value="NZ_JABMKT010000023.1"/>
</dbReference>
<keyword evidence="4 8" id="KW-0808">Transferase</keyword>
<dbReference type="AlphaFoldDB" id="A0A7Z0PG60"/>
<organism evidence="10 11">
    <name type="scientific">Streptobacillus felis</name>
    <dbReference type="NCBI Taxonomy" id="1384509"/>
    <lineage>
        <taxon>Bacteria</taxon>
        <taxon>Fusobacteriati</taxon>
        <taxon>Fusobacteriota</taxon>
        <taxon>Fusobacteriia</taxon>
        <taxon>Fusobacteriales</taxon>
        <taxon>Leptotrichiaceae</taxon>
        <taxon>Streptobacillus</taxon>
    </lineage>
</organism>
<dbReference type="NCBIfam" id="TIGR01979">
    <property type="entry name" value="sufS"/>
    <property type="match status" value="1"/>
</dbReference>
<comment type="cofactor">
    <cofactor evidence="1 7">
        <name>pyridoxal 5'-phosphate</name>
        <dbReference type="ChEBI" id="CHEBI:597326"/>
    </cofactor>
</comment>
<dbReference type="InterPro" id="IPR020578">
    <property type="entry name" value="Aminotrans_V_PyrdxlP_BS"/>
</dbReference>
<dbReference type="CDD" id="cd06453">
    <property type="entry name" value="SufS_like"/>
    <property type="match status" value="1"/>
</dbReference>
<dbReference type="EMBL" id="JABMKT010000023">
    <property type="protein sequence ID" value="NYV28156.1"/>
    <property type="molecule type" value="Genomic_DNA"/>
</dbReference>
<evidence type="ECO:0000256" key="8">
    <source>
        <dbReference type="RuleBase" id="RU004506"/>
    </source>
</evidence>
<dbReference type="Gene3D" id="3.40.640.10">
    <property type="entry name" value="Type I PLP-dependent aspartate aminotransferase-like (Major domain)"/>
    <property type="match status" value="1"/>
</dbReference>